<gene>
    <name evidence="9" type="ORF">HMF3257_30785</name>
</gene>
<dbReference type="InterPro" id="IPR050556">
    <property type="entry name" value="Type_II_TA_system_RNase"/>
</dbReference>
<sequence>MIDTNAVIDYLGNKLPGAGMDFMNSVVDAVPNLSVITKIEVLDFNTPNEHYQLLIGFMNDVRVIDLTESIVEKCIEICKNHKTKLPDALIAATALVHGLTILTRNTKDFQSIAGLGYVNPYEL</sequence>
<evidence type="ECO:0000259" key="8">
    <source>
        <dbReference type="Pfam" id="PF01850"/>
    </source>
</evidence>
<feature type="domain" description="PIN" evidence="8">
    <location>
        <begin position="2"/>
        <end position="114"/>
    </location>
</feature>
<keyword evidence="2" id="KW-1277">Toxin-antitoxin system</keyword>
<name>A0A327NQ27_9BACT</name>
<keyword evidence="5" id="KW-0378">Hydrolase</keyword>
<evidence type="ECO:0000256" key="5">
    <source>
        <dbReference type="ARBA" id="ARBA00022801"/>
    </source>
</evidence>
<evidence type="ECO:0000313" key="9">
    <source>
        <dbReference type="EMBL" id="RAI77470.1"/>
    </source>
</evidence>
<comment type="cofactor">
    <cofactor evidence="1">
        <name>Mg(2+)</name>
        <dbReference type="ChEBI" id="CHEBI:18420"/>
    </cofactor>
</comment>
<evidence type="ECO:0000256" key="4">
    <source>
        <dbReference type="ARBA" id="ARBA00022723"/>
    </source>
</evidence>
<keyword evidence="6" id="KW-0460">Magnesium</keyword>
<dbReference type="RefSeq" id="WP_111348160.1">
    <property type="nucleotide sequence ID" value="NZ_QLII01000001.1"/>
</dbReference>
<dbReference type="InterPro" id="IPR002716">
    <property type="entry name" value="PIN_dom"/>
</dbReference>
<dbReference type="GO" id="GO:0046872">
    <property type="term" value="F:metal ion binding"/>
    <property type="evidence" value="ECO:0007669"/>
    <property type="project" value="UniProtKB-KW"/>
</dbReference>
<dbReference type="EMBL" id="QLII01000001">
    <property type="protein sequence ID" value="RAI77470.1"/>
    <property type="molecule type" value="Genomic_DNA"/>
</dbReference>
<dbReference type="Gene3D" id="3.40.50.1010">
    <property type="entry name" value="5'-nuclease"/>
    <property type="match status" value="1"/>
</dbReference>
<dbReference type="CDD" id="cd18738">
    <property type="entry name" value="PIN_VapC4-5_FitB-like"/>
    <property type="match status" value="1"/>
</dbReference>
<dbReference type="GO" id="GO:0004518">
    <property type="term" value="F:nuclease activity"/>
    <property type="evidence" value="ECO:0007669"/>
    <property type="project" value="UniProtKB-KW"/>
</dbReference>
<proteinExistence type="inferred from homology"/>
<evidence type="ECO:0000256" key="3">
    <source>
        <dbReference type="ARBA" id="ARBA00022722"/>
    </source>
</evidence>
<keyword evidence="3" id="KW-0540">Nuclease</keyword>
<evidence type="ECO:0000256" key="6">
    <source>
        <dbReference type="ARBA" id="ARBA00022842"/>
    </source>
</evidence>
<dbReference type="SUPFAM" id="SSF88723">
    <property type="entry name" value="PIN domain-like"/>
    <property type="match status" value="1"/>
</dbReference>
<evidence type="ECO:0000256" key="1">
    <source>
        <dbReference type="ARBA" id="ARBA00001946"/>
    </source>
</evidence>
<organism evidence="9 10">
    <name type="scientific">Spirosoma telluris</name>
    <dbReference type="NCBI Taxonomy" id="2183553"/>
    <lineage>
        <taxon>Bacteria</taxon>
        <taxon>Pseudomonadati</taxon>
        <taxon>Bacteroidota</taxon>
        <taxon>Cytophagia</taxon>
        <taxon>Cytophagales</taxon>
        <taxon>Cytophagaceae</taxon>
        <taxon>Spirosoma</taxon>
    </lineage>
</organism>
<dbReference type="InterPro" id="IPR029060">
    <property type="entry name" value="PIN-like_dom_sf"/>
</dbReference>
<dbReference type="Pfam" id="PF01850">
    <property type="entry name" value="PIN"/>
    <property type="match status" value="1"/>
</dbReference>
<dbReference type="Proteomes" id="UP000249016">
    <property type="component" value="Unassembled WGS sequence"/>
</dbReference>
<evidence type="ECO:0000313" key="10">
    <source>
        <dbReference type="Proteomes" id="UP000249016"/>
    </source>
</evidence>
<dbReference type="AlphaFoldDB" id="A0A327NQ27"/>
<dbReference type="GO" id="GO:0016787">
    <property type="term" value="F:hydrolase activity"/>
    <property type="evidence" value="ECO:0007669"/>
    <property type="project" value="UniProtKB-KW"/>
</dbReference>
<evidence type="ECO:0000256" key="2">
    <source>
        <dbReference type="ARBA" id="ARBA00022649"/>
    </source>
</evidence>
<dbReference type="PANTHER" id="PTHR33653:SF1">
    <property type="entry name" value="RIBONUCLEASE VAPC2"/>
    <property type="match status" value="1"/>
</dbReference>
<protein>
    <recommendedName>
        <fullName evidence="8">PIN domain-containing protein</fullName>
    </recommendedName>
</protein>
<keyword evidence="10" id="KW-1185">Reference proteome</keyword>
<reference evidence="9 10" key="1">
    <citation type="submission" date="2018-06" db="EMBL/GenBank/DDBJ databases">
        <title>Spirosoma sp. HMF3257 Genome sequencing and assembly.</title>
        <authorList>
            <person name="Kang H."/>
            <person name="Cha I."/>
            <person name="Kim H."/>
            <person name="Kang J."/>
            <person name="Joh K."/>
        </authorList>
    </citation>
    <scope>NUCLEOTIDE SEQUENCE [LARGE SCALE GENOMIC DNA]</scope>
    <source>
        <strain evidence="9 10">HMF3257</strain>
    </source>
</reference>
<dbReference type="OrthoDB" id="676982at2"/>
<keyword evidence="4" id="KW-0479">Metal-binding</keyword>
<dbReference type="PANTHER" id="PTHR33653">
    <property type="entry name" value="RIBONUCLEASE VAPC2"/>
    <property type="match status" value="1"/>
</dbReference>
<comment type="caution">
    <text evidence="9">The sequence shown here is derived from an EMBL/GenBank/DDBJ whole genome shotgun (WGS) entry which is preliminary data.</text>
</comment>
<evidence type="ECO:0000256" key="7">
    <source>
        <dbReference type="ARBA" id="ARBA00038093"/>
    </source>
</evidence>
<comment type="similarity">
    <text evidence="7">Belongs to the PINc/VapC protein family.</text>
</comment>
<accession>A0A327NQ27</accession>